<dbReference type="InterPro" id="IPR026444">
    <property type="entry name" value="Secre_tail"/>
</dbReference>
<dbReference type="RefSeq" id="WP_070746866.1">
    <property type="nucleotide sequence ID" value="NZ_MDZA01000437.1"/>
</dbReference>
<dbReference type="InterPro" id="IPR008979">
    <property type="entry name" value="Galactose-bd-like_sf"/>
</dbReference>
<sequence>MKKHLKSSGNSQVRHFKTFALILFFASTALSQGQVLNQRADSAIKAFNDAFLVTQFDRVYYKQALNDNTPDKNWPLALDIFVMQDTYERRKSDSDKALVNNLCTSFLKIYPTPYDYDGWNDDVAWMGLGLARGYEITGTANLLTQAEYCFNFAYDRGWNTIFNGGGIWEQQPDYTPVDRDEPPIKWPVNKEALSNNTNGKLACMLYESTGKVYYRDKAIQLYSWSKSHLFNPLNGQVYAGIDRAEVVNKGSAVYNQGTFVDFAAYLYKITGNEVMLRDAQLAANYVINNLTTNGIISNDQEYLNTWADEYARGLGHLCRWNPQLWNTYYPFMKRNADAAWKNRRTDLNLTWNGWAVPTPVIANSGPTKYVSAVAMLQFTPMVQALASTIEAENYNFMQGTATVGLAAGGKAVGSLDSGDMLEYIVNVPSSGLYTLSLSVAGAAAGSVEIQQNNVALTTLALPATGGTYSSVNTTVKLQAGIQSLKLKAVVGGWTIDKFTAQNCNQIVPIVMVNGKPEQQTATVTVASGDKVQLKPTPSDGTWSWMGPSNFSSTSRVVMLNKIAFNQGGTYTARYVNAAGCVSVRDFVITLKDCAPTPIVTSVQVDGATPLLTDSLRVRAGSSVTIGAQPKEGSWTWTGPDGFTSTAREFSFLSIEYKKAGNYTVTYTNPAGCVSTRTVKLALAGPDPCGSPITPYLNVNGVAWQQREYASLNLGDKIMVGPQATGGDTWRWTGPNNFTATTREFTLENFTAQQAGVYVASFTNATGCVSSLNFTFGFTGNCTQVAITPTVTINGVNSPNTSSIAVHSGDSVLIRFPTADGVWRWTGPNGFTSESATVYFRKVLFWQKGNYEINFIGKNACVSTYMLAIDVTNNDYCGTPITPYFNINDGAFQSDSLITVNEGAKLQLGPQPNKNMWVWTGPNGFFSNNREIVLQPIQLSQAGVYKATYTNSSGCLSFKNIVVNVTRVTTLATDAVRSSQESGFYPNPATQEVTLMNVVANEAIVVSDVYGKVVLRPRPAVANGNAKITISSLPPGLYIINVGNSSHRRNYKLVKE</sequence>
<dbReference type="SMART" id="SM00606">
    <property type="entry name" value="CBD_IV"/>
    <property type="match status" value="1"/>
</dbReference>
<keyword evidence="4" id="KW-1185">Reference proteome</keyword>
<dbReference type="Pfam" id="PF03422">
    <property type="entry name" value="CBM_6"/>
    <property type="match status" value="1"/>
</dbReference>
<dbReference type="EMBL" id="MDZA01000437">
    <property type="protein sequence ID" value="OGX82100.1"/>
    <property type="molecule type" value="Genomic_DNA"/>
</dbReference>
<dbReference type="Proteomes" id="UP000177506">
    <property type="component" value="Unassembled WGS sequence"/>
</dbReference>
<dbReference type="NCBIfam" id="TIGR04183">
    <property type="entry name" value="Por_Secre_tail"/>
    <property type="match status" value="1"/>
</dbReference>
<dbReference type="PANTHER" id="PTHR47791:SF3">
    <property type="entry name" value="MEIOTICALLY UP-REGULATED GENE 191 PROTEIN"/>
    <property type="match status" value="1"/>
</dbReference>
<accession>A0A1G1STY5</accession>
<comment type="caution">
    <text evidence="3">The sequence shown here is derived from an EMBL/GenBank/DDBJ whole genome shotgun (WGS) entry which is preliminary data.</text>
</comment>
<dbReference type="Gene3D" id="1.50.10.20">
    <property type="match status" value="1"/>
</dbReference>
<dbReference type="InterPro" id="IPR053169">
    <property type="entry name" value="MUG_Protein"/>
</dbReference>
<dbReference type="PANTHER" id="PTHR47791">
    <property type="entry name" value="MEIOTICALLY UP-REGULATED GENE 191 PROTEIN"/>
    <property type="match status" value="1"/>
</dbReference>
<dbReference type="InterPro" id="IPR005198">
    <property type="entry name" value="Glyco_hydro_76"/>
</dbReference>
<protein>
    <recommendedName>
        <fullName evidence="2">CBM6 domain-containing protein</fullName>
    </recommendedName>
</protein>
<dbReference type="GO" id="GO:0005975">
    <property type="term" value="P:carbohydrate metabolic process"/>
    <property type="evidence" value="ECO:0007669"/>
    <property type="project" value="InterPro"/>
</dbReference>
<dbReference type="InterPro" id="IPR005084">
    <property type="entry name" value="CBM6"/>
</dbReference>
<dbReference type="SUPFAM" id="SSF49785">
    <property type="entry name" value="Galactose-binding domain-like"/>
    <property type="match status" value="1"/>
</dbReference>
<dbReference type="SMART" id="SM00409">
    <property type="entry name" value="IG"/>
    <property type="match status" value="4"/>
</dbReference>
<dbReference type="CDD" id="cd04080">
    <property type="entry name" value="CBM6_cellulase-like"/>
    <property type="match status" value="1"/>
</dbReference>
<dbReference type="Pfam" id="PF03663">
    <property type="entry name" value="Glyco_hydro_76"/>
    <property type="match status" value="1"/>
</dbReference>
<dbReference type="InterPro" id="IPR003599">
    <property type="entry name" value="Ig_sub"/>
</dbReference>
<dbReference type="GO" id="GO:0030246">
    <property type="term" value="F:carbohydrate binding"/>
    <property type="evidence" value="ECO:0007669"/>
    <property type="project" value="InterPro"/>
</dbReference>
<name>A0A1G1STY5_9BACT</name>
<dbReference type="InterPro" id="IPR013783">
    <property type="entry name" value="Ig-like_fold"/>
</dbReference>
<evidence type="ECO:0000259" key="2">
    <source>
        <dbReference type="PROSITE" id="PS51175"/>
    </source>
</evidence>
<dbReference type="Gene3D" id="2.60.40.10">
    <property type="entry name" value="Immunoglobulins"/>
    <property type="match status" value="4"/>
</dbReference>
<dbReference type="SUPFAM" id="SSF48208">
    <property type="entry name" value="Six-hairpin glycosidases"/>
    <property type="match status" value="1"/>
</dbReference>
<dbReference type="OrthoDB" id="1056765at2"/>
<organism evidence="3 4">
    <name type="scientific">Hymenobacter coccineus</name>
    <dbReference type="NCBI Taxonomy" id="1908235"/>
    <lineage>
        <taxon>Bacteria</taxon>
        <taxon>Pseudomonadati</taxon>
        <taxon>Bacteroidota</taxon>
        <taxon>Cytophagia</taxon>
        <taxon>Cytophagales</taxon>
        <taxon>Hymenobacteraceae</taxon>
        <taxon>Hymenobacter</taxon>
    </lineage>
</organism>
<gene>
    <name evidence="3" type="ORF">BEN49_02820</name>
</gene>
<evidence type="ECO:0000313" key="3">
    <source>
        <dbReference type="EMBL" id="OGX82100.1"/>
    </source>
</evidence>
<feature type="domain" description="CBM6" evidence="2">
    <location>
        <begin position="387"/>
        <end position="501"/>
    </location>
</feature>
<evidence type="ECO:0000313" key="4">
    <source>
        <dbReference type="Proteomes" id="UP000177506"/>
    </source>
</evidence>
<dbReference type="InterPro" id="IPR006584">
    <property type="entry name" value="Cellulose-bd_IV"/>
</dbReference>
<dbReference type="AlphaFoldDB" id="A0A1G1STY5"/>
<dbReference type="Gene3D" id="2.60.120.260">
    <property type="entry name" value="Galactose-binding domain-like"/>
    <property type="match status" value="1"/>
</dbReference>
<dbReference type="PROSITE" id="PS51175">
    <property type="entry name" value="CBM6"/>
    <property type="match status" value="1"/>
</dbReference>
<keyword evidence="1" id="KW-0732">Signal</keyword>
<dbReference type="Pfam" id="PF18962">
    <property type="entry name" value="Por_Secre_tail"/>
    <property type="match status" value="1"/>
</dbReference>
<dbReference type="InterPro" id="IPR008928">
    <property type="entry name" value="6-hairpin_glycosidase_sf"/>
</dbReference>
<reference evidence="3 4" key="1">
    <citation type="submission" date="2016-08" db="EMBL/GenBank/DDBJ databases">
        <title>Hymenobacter coccineus sp. nov., Hymenobacter lapidarius sp. nov. and Hymenobacter glacialis sp. nov., isolated from Antarctic soil.</title>
        <authorList>
            <person name="Sedlacek I."/>
            <person name="Kralova S."/>
            <person name="Kyrova K."/>
            <person name="Maslanova I."/>
            <person name="Stankova E."/>
            <person name="Vrbovska V."/>
            <person name="Nemec M."/>
            <person name="Bartak M."/>
            <person name="Svec P."/>
            <person name="Busse H.-J."/>
            <person name="Pantucek R."/>
        </authorList>
    </citation>
    <scope>NUCLEOTIDE SEQUENCE [LARGE SCALE GENOMIC DNA]</scope>
    <source>
        <strain evidence="3 4">CCM 8649</strain>
    </source>
</reference>
<proteinExistence type="predicted"/>
<evidence type="ECO:0000256" key="1">
    <source>
        <dbReference type="ARBA" id="ARBA00022729"/>
    </source>
</evidence>